<accession>A0AAP0KN39</accession>
<dbReference type="GO" id="GO:0000056">
    <property type="term" value="P:ribosomal small subunit export from nucleus"/>
    <property type="evidence" value="ECO:0007669"/>
    <property type="project" value="TreeGrafter"/>
</dbReference>
<dbReference type="EMBL" id="JBBNAE010000001">
    <property type="protein sequence ID" value="KAK9154743.1"/>
    <property type="molecule type" value="Genomic_DNA"/>
</dbReference>
<protein>
    <recommendedName>
        <fullName evidence="5">Protein LTV1 homolog</fullName>
    </recommendedName>
</protein>
<dbReference type="AlphaFoldDB" id="A0AAP0KN39"/>
<evidence type="ECO:0000256" key="1">
    <source>
        <dbReference type="ARBA" id="ARBA00009078"/>
    </source>
</evidence>
<dbReference type="PANTHER" id="PTHR21531">
    <property type="entry name" value="LOW-TEMPERATURE VIABILITY PROTEIN LTV1-RELATED"/>
    <property type="match status" value="1"/>
</dbReference>
<dbReference type="GO" id="GO:0005829">
    <property type="term" value="C:cytosol"/>
    <property type="evidence" value="ECO:0007669"/>
    <property type="project" value="TreeGrafter"/>
</dbReference>
<feature type="region of interest" description="Disordered" evidence="2">
    <location>
        <begin position="421"/>
        <end position="499"/>
    </location>
</feature>
<dbReference type="PANTHER" id="PTHR21531:SF0">
    <property type="entry name" value="PROTEIN LTV1 HOMOLOG"/>
    <property type="match status" value="1"/>
</dbReference>
<feature type="compositionally biased region" description="Basic and acidic residues" evidence="2">
    <location>
        <begin position="423"/>
        <end position="465"/>
    </location>
</feature>
<feature type="compositionally biased region" description="Basic and acidic residues" evidence="2">
    <location>
        <begin position="472"/>
        <end position="483"/>
    </location>
</feature>
<feature type="region of interest" description="Disordered" evidence="2">
    <location>
        <begin position="368"/>
        <end position="394"/>
    </location>
</feature>
<comment type="caution">
    <text evidence="3">The sequence shown here is derived from an EMBL/GenBank/DDBJ whole genome shotgun (WGS) entry which is preliminary data.</text>
</comment>
<evidence type="ECO:0000256" key="2">
    <source>
        <dbReference type="SAM" id="MobiDB-lite"/>
    </source>
</evidence>
<dbReference type="GO" id="GO:0005634">
    <property type="term" value="C:nucleus"/>
    <property type="evidence" value="ECO:0007669"/>
    <property type="project" value="TreeGrafter"/>
</dbReference>
<proteinExistence type="inferred from homology"/>
<name>A0AAP0KN39_9MAGN</name>
<comment type="similarity">
    <text evidence="1">Belongs to the LTV1 family.</text>
</comment>
<gene>
    <name evidence="3" type="ORF">Sjap_002223</name>
</gene>
<dbReference type="Proteomes" id="UP001417504">
    <property type="component" value="Unassembled WGS sequence"/>
</dbReference>
<feature type="compositionally biased region" description="Basic and acidic residues" evidence="2">
    <location>
        <begin position="374"/>
        <end position="383"/>
    </location>
</feature>
<evidence type="ECO:0008006" key="5">
    <source>
        <dbReference type="Google" id="ProtNLM"/>
    </source>
</evidence>
<dbReference type="GO" id="GO:0030688">
    <property type="term" value="C:preribosome, small subunit precursor"/>
    <property type="evidence" value="ECO:0007669"/>
    <property type="project" value="TreeGrafter"/>
</dbReference>
<keyword evidence="4" id="KW-1185">Reference proteome</keyword>
<organism evidence="3 4">
    <name type="scientific">Stephania japonica</name>
    <dbReference type="NCBI Taxonomy" id="461633"/>
    <lineage>
        <taxon>Eukaryota</taxon>
        <taxon>Viridiplantae</taxon>
        <taxon>Streptophyta</taxon>
        <taxon>Embryophyta</taxon>
        <taxon>Tracheophyta</taxon>
        <taxon>Spermatophyta</taxon>
        <taxon>Magnoliopsida</taxon>
        <taxon>Ranunculales</taxon>
        <taxon>Menispermaceae</taxon>
        <taxon>Menispermoideae</taxon>
        <taxon>Cissampelideae</taxon>
        <taxon>Stephania</taxon>
    </lineage>
</organism>
<evidence type="ECO:0000313" key="3">
    <source>
        <dbReference type="EMBL" id="KAK9154743.1"/>
    </source>
</evidence>
<reference evidence="3 4" key="1">
    <citation type="submission" date="2024-01" db="EMBL/GenBank/DDBJ databases">
        <title>Genome assemblies of Stephania.</title>
        <authorList>
            <person name="Yang L."/>
        </authorList>
    </citation>
    <scope>NUCLEOTIDE SEQUENCE [LARGE SCALE GENOMIC DNA]</scope>
    <source>
        <strain evidence="3">QJT</strain>
        <tissue evidence="3">Leaf</tissue>
    </source>
</reference>
<evidence type="ECO:0000313" key="4">
    <source>
        <dbReference type="Proteomes" id="UP001417504"/>
    </source>
</evidence>
<sequence>MIVDSDAKIVINRVHGRIFQGADGHVLAEIKELLQQSQTRVDNNPYDLRGFGDDEVDDLADDDDGLQPPSMIPEILELGLPDDGYNYLLHLREIKNTGGGSNFYQNSKAKLDEVPLDVKAYDASRVRISGDSSENSVYVSSSTVNVRVQKAVDSEVAALLDDSDLSRFGSDVEDLDEDFVVQANLPVEDDLVDEKTSNLAAHDVIKKESVPSCKFADNDSEAGISDEEEESMRIIAPEKPRVLRLLDEQFDMLTLQEYDSNNESDNDDDSVVAEGESLADKLSHALKDQPLGELELDGKYKVPADILHANKGPRDEELVNTAADVLQRCVEYAKRYDEEDQDNEEAVIVEESSDESEEWDCETIVSTYSNLDNHPGRIDAPESRRRKKVPESVSMISSASNQLITLRGKEKLPVDFLPHSRKVAAEKPHRVPGLRSEHQRHGPRGEESKEEKKERKAAVKEERREARRAKKEMKGLYKCESQHAQKLAATAAPSSIHLM</sequence>
<dbReference type="InterPro" id="IPR007307">
    <property type="entry name" value="Ltv1"/>
</dbReference>
<dbReference type="GO" id="GO:0042274">
    <property type="term" value="P:ribosomal small subunit biogenesis"/>
    <property type="evidence" value="ECO:0007669"/>
    <property type="project" value="InterPro"/>
</dbReference>